<dbReference type="PANTHER" id="PTHR46696:SF1">
    <property type="entry name" value="CYTOCHROME P450 YJIB-RELATED"/>
    <property type="match status" value="1"/>
</dbReference>
<evidence type="ECO:0000313" key="2">
    <source>
        <dbReference type="EMBL" id="MFD0851804.1"/>
    </source>
</evidence>
<feature type="non-terminal residue" evidence="2">
    <location>
        <position position="99"/>
    </location>
</feature>
<gene>
    <name evidence="2" type="ORF">ACFQ07_06210</name>
</gene>
<dbReference type="EMBL" id="JBHTIR010000798">
    <property type="protein sequence ID" value="MFD0851804.1"/>
    <property type="molecule type" value="Genomic_DNA"/>
</dbReference>
<dbReference type="PANTHER" id="PTHR46696">
    <property type="entry name" value="P450, PUTATIVE (EUROFUNG)-RELATED"/>
    <property type="match status" value="1"/>
</dbReference>
<name>A0ABW3CBH5_9ACTN</name>
<proteinExistence type="inferred from homology"/>
<dbReference type="InterPro" id="IPR036396">
    <property type="entry name" value="Cyt_P450_sf"/>
</dbReference>
<comment type="similarity">
    <text evidence="1">Belongs to the cytochrome P450 family.</text>
</comment>
<dbReference type="Gene3D" id="1.10.630.10">
    <property type="entry name" value="Cytochrome P450"/>
    <property type="match status" value="1"/>
</dbReference>
<evidence type="ECO:0000256" key="1">
    <source>
        <dbReference type="ARBA" id="ARBA00010617"/>
    </source>
</evidence>
<sequence>MSTDTLVPDLADVDNFLDGEMPWRMFDVLRRTDPVHWNPESDGGSGFWSLTRHADILRADRDAATFTSEKFVNLEEVDERQAAIRRSMLETDGPRHLAL</sequence>
<dbReference type="Proteomes" id="UP001597083">
    <property type="component" value="Unassembled WGS sequence"/>
</dbReference>
<dbReference type="SUPFAM" id="SSF48264">
    <property type="entry name" value="Cytochrome P450"/>
    <property type="match status" value="1"/>
</dbReference>
<accession>A0ABW3CBH5</accession>
<comment type="caution">
    <text evidence="2">The sequence shown here is derived from an EMBL/GenBank/DDBJ whole genome shotgun (WGS) entry which is preliminary data.</text>
</comment>
<organism evidence="2 3">
    <name type="scientific">Actinomadura adrarensis</name>
    <dbReference type="NCBI Taxonomy" id="1819600"/>
    <lineage>
        <taxon>Bacteria</taxon>
        <taxon>Bacillati</taxon>
        <taxon>Actinomycetota</taxon>
        <taxon>Actinomycetes</taxon>
        <taxon>Streptosporangiales</taxon>
        <taxon>Thermomonosporaceae</taxon>
        <taxon>Actinomadura</taxon>
    </lineage>
</organism>
<evidence type="ECO:0000313" key="3">
    <source>
        <dbReference type="Proteomes" id="UP001597083"/>
    </source>
</evidence>
<reference evidence="3" key="1">
    <citation type="journal article" date="2019" name="Int. J. Syst. Evol. Microbiol.">
        <title>The Global Catalogue of Microorganisms (GCM) 10K type strain sequencing project: providing services to taxonomists for standard genome sequencing and annotation.</title>
        <authorList>
            <consortium name="The Broad Institute Genomics Platform"/>
            <consortium name="The Broad Institute Genome Sequencing Center for Infectious Disease"/>
            <person name="Wu L."/>
            <person name="Ma J."/>
        </authorList>
    </citation>
    <scope>NUCLEOTIDE SEQUENCE [LARGE SCALE GENOMIC DNA]</scope>
    <source>
        <strain evidence="3">JCM 31696</strain>
    </source>
</reference>
<keyword evidence="3" id="KW-1185">Reference proteome</keyword>
<protein>
    <submittedName>
        <fullName evidence="2">Cytochrome P450</fullName>
    </submittedName>
</protein>